<feature type="compositionally biased region" description="Basic and acidic residues" evidence="1">
    <location>
        <begin position="37"/>
        <end position="51"/>
    </location>
</feature>
<name>A0ABQ4KKU4_9BACI</name>
<proteinExistence type="predicted"/>
<gene>
    <name evidence="2" type="ORF">J8TS2_28910</name>
</gene>
<evidence type="ECO:0000256" key="1">
    <source>
        <dbReference type="SAM" id="MobiDB-lite"/>
    </source>
</evidence>
<evidence type="ECO:0000313" key="2">
    <source>
        <dbReference type="EMBL" id="GIN58572.1"/>
    </source>
</evidence>
<sequence length="65" mass="7507">MFQGVRPVPAVTEIIESDKKRKGVGRAVPEMEKIQEKWDGDAFGRPRNGENRRKRGRRCAWLSPK</sequence>
<comment type="caution">
    <text evidence="2">The sequence shown here is derived from an EMBL/GenBank/DDBJ whole genome shotgun (WGS) entry which is preliminary data.</text>
</comment>
<dbReference type="Proteomes" id="UP000679950">
    <property type="component" value="Unassembled WGS sequence"/>
</dbReference>
<organism evidence="2 3">
    <name type="scientific">Lederbergia ruris</name>
    <dbReference type="NCBI Taxonomy" id="217495"/>
    <lineage>
        <taxon>Bacteria</taxon>
        <taxon>Bacillati</taxon>
        <taxon>Bacillota</taxon>
        <taxon>Bacilli</taxon>
        <taxon>Bacillales</taxon>
        <taxon>Bacillaceae</taxon>
        <taxon>Lederbergia</taxon>
    </lineage>
</organism>
<reference evidence="2 3" key="1">
    <citation type="submission" date="2021-03" db="EMBL/GenBank/DDBJ databases">
        <title>Antimicrobial resistance genes in bacteria isolated from Japanese honey, and their potential for conferring macrolide and lincosamide resistance in the American foulbrood pathogen Paenibacillus larvae.</title>
        <authorList>
            <person name="Okamoto M."/>
            <person name="Kumagai M."/>
            <person name="Kanamori H."/>
            <person name="Takamatsu D."/>
        </authorList>
    </citation>
    <scope>NUCLEOTIDE SEQUENCE [LARGE SCALE GENOMIC DNA]</scope>
    <source>
        <strain evidence="2 3">J8TS2</strain>
    </source>
</reference>
<feature type="region of interest" description="Disordered" evidence="1">
    <location>
        <begin position="37"/>
        <end position="65"/>
    </location>
</feature>
<keyword evidence="3" id="KW-1185">Reference proteome</keyword>
<protein>
    <submittedName>
        <fullName evidence="2">Uncharacterized protein</fullName>
    </submittedName>
</protein>
<evidence type="ECO:0000313" key="3">
    <source>
        <dbReference type="Proteomes" id="UP000679950"/>
    </source>
</evidence>
<accession>A0ABQ4KKU4</accession>
<dbReference type="EMBL" id="BORB01000026">
    <property type="protein sequence ID" value="GIN58572.1"/>
    <property type="molecule type" value="Genomic_DNA"/>
</dbReference>